<name>A0A2R6NNS1_9APHY</name>
<keyword evidence="2" id="KW-1185">Reference proteome</keyword>
<comment type="caution">
    <text evidence="1">The sequence shown here is derived from an EMBL/GenBank/DDBJ whole genome shotgun (WGS) entry which is preliminary data.</text>
</comment>
<dbReference type="Proteomes" id="UP000186601">
    <property type="component" value="Unassembled WGS sequence"/>
</dbReference>
<reference evidence="1 2" key="1">
    <citation type="submission" date="2018-02" db="EMBL/GenBank/DDBJ databases">
        <title>Genome sequence of the basidiomycete white-rot fungus Phlebia centrifuga.</title>
        <authorList>
            <person name="Granchi Z."/>
            <person name="Peng M."/>
            <person name="de Vries R.P."/>
            <person name="Hilden K."/>
            <person name="Makela M.R."/>
            <person name="Grigoriev I."/>
            <person name="Riley R."/>
        </authorList>
    </citation>
    <scope>NUCLEOTIDE SEQUENCE [LARGE SCALE GENOMIC DNA]</scope>
    <source>
        <strain evidence="1 2">FBCC195</strain>
    </source>
</reference>
<organism evidence="1 2">
    <name type="scientific">Hermanssonia centrifuga</name>
    <dbReference type="NCBI Taxonomy" id="98765"/>
    <lineage>
        <taxon>Eukaryota</taxon>
        <taxon>Fungi</taxon>
        <taxon>Dikarya</taxon>
        <taxon>Basidiomycota</taxon>
        <taxon>Agaricomycotina</taxon>
        <taxon>Agaricomycetes</taxon>
        <taxon>Polyporales</taxon>
        <taxon>Meruliaceae</taxon>
        <taxon>Hermanssonia</taxon>
    </lineage>
</organism>
<gene>
    <name evidence="1" type="ORF">PHLCEN_2v10056</name>
</gene>
<dbReference type="STRING" id="98765.A0A2R6NNS1"/>
<dbReference type="EMBL" id="MLYV02001019">
    <property type="protein sequence ID" value="PSR74100.1"/>
    <property type="molecule type" value="Genomic_DNA"/>
</dbReference>
<proteinExistence type="predicted"/>
<accession>A0A2R6NNS1</accession>
<dbReference type="AlphaFoldDB" id="A0A2R6NNS1"/>
<sequence>MRGEFEGVTCELPRVSTYDAIDLADRIPPRSGNIFLIMGDIQDDVSSMRTTTSRAGLGSNASLHTQGFWGRFVKTPKGKESELPPPMALTRQRLVTLSFETMETIRMELEGLARDWIKPPPDISVFLRIPIEYASLQASLTGEDTYQIAIMGVHATKVEIVADAPPPPDDPPPPPVLEMPATFNLELAPGQLVALDTTISSDELDMARMEDGTTVDGLFWGKLSIVHQGDDHSMEFSGTRILNEDVSPDLLVDSRVMTKLAVASKPPTARCHLSVLAPTSQYCDITLSFSSYWKLGNAWPNPESLGDNKVKYFLRVHPGGAVEYFETEITATSLYYEAM</sequence>
<protein>
    <submittedName>
        <fullName evidence="1">Uncharacterized protein</fullName>
    </submittedName>
</protein>
<evidence type="ECO:0000313" key="1">
    <source>
        <dbReference type="EMBL" id="PSR74100.1"/>
    </source>
</evidence>
<dbReference type="OrthoDB" id="3335814at2759"/>
<evidence type="ECO:0000313" key="2">
    <source>
        <dbReference type="Proteomes" id="UP000186601"/>
    </source>
</evidence>